<dbReference type="EMBL" id="KI894024">
    <property type="protein sequence ID" value="OCF22762.1"/>
    <property type="molecule type" value="Genomic_DNA"/>
</dbReference>
<evidence type="ECO:0000313" key="5">
    <source>
        <dbReference type="Proteomes" id="UP000092730"/>
    </source>
</evidence>
<organism evidence="3">
    <name type="scientific">Kwoniella bestiolae CBS 10118</name>
    <dbReference type="NCBI Taxonomy" id="1296100"/>
    <lineage>
        <taxon>Eukaryota</taxon>
        <taxon>Fungi</taxon>
        <taxon>Dikarya</taxon>
        <taxon>Basidiomycota</taxon>
        <taxon>Agaricomycotina</taxon>
        <taxon>Tremellomycetes</taxon>
        <taxon>Tremellales</taxon>
        <taxon>Cryptococcaceae</taxon>
        <taxon>Kwoniella</taxon>
    </lineage>
</organism>
<reference evidence="3" key="3">
    <citation type="submission" date="2014-01" db="EMBL/GenBank/DDBJ databases">
        <title>Evolution of pathogenesis and genome organization in the Tremellales.</title>
        <authorList>
            <person name="Cuomo C."/>
            <person name="Litvintseva A."/>
            <person name="Heitman J."/>
            <person name="Chen Y."/>
            <person name="Sun S."/>
            <person name="Springer D."/>
            <person name="Dromer F."/>
            <person name="Young S."/>
            <person name="Zeng Q."/>
            <person name="Chapman S."/>
            <person name="Gujja S."/>
            <person name="Saif S."/>
            <person name="Birren B."/>
        </authorList>
    </citation>
    <scope>NUCLEOTIDE SEQUENCE</scope>
    <source>
        <strain evidence="3">CBS 10118</strain>
    </source>
</reference>
<feature type="compositionally biased region" description="Basic and acidic residues" evidence="1">
    <location>
        <begin position="428"/>
        <end position="445"/>
    </location>
</feature>
<feature type="domain" description="BRCT" evidence="2">
    <location>
        <begin position="4"/>
        <end position="154"/>
    </location>
</feature>
<sequence>MSYPTTNIFHGFTFYVQPRCKMSQDSLDQVKQRDDLIDLVRNHGGSISSSPTHPSVTHILITSLTTFPKNEIITLRRLSYSSPPVRYLDENGWATFRLVEEFSGILTDPTYRLQPFSSTCRMSNGDEEAEMWDGRKVVLKQDWLYDCAARGKVLGEYQNWGGWRVRGRFTVGPPLNIPLPQLPFDCKPSTKPTSVTVEWYEPPEYNSEPVHLVTRKYTCTTIPINPSNRLPQIVWATKDYHGYLDFTEDQLRPPRVFLMGVLPPDPRSFPRHTGSPTKTQLTDYEPVGTKYGLSIERREEKDEYDDLDCLDSDREQDELDNDMVDSRGCSSGMVNAISSKYCSAATSEIVNILKTDKNTYGNNTNSSTEFPSTIKLRLKMTARSTSNSSSRKVSFQLPPTPISAFLQTEPIGLADSQAFPLPKRKRPHTGDLDCTRGKKPKPSPDEVCHILAQELFRHPDESQASISARLEGLYEGRKWTTWKRSFSRYEERIDKVLRGLQGR</sequence>
<evidence type="ECO:0000313" key="4">
    <source>
        <dbReference type="EMBL" id="WVW86475.1"/>
    </source>
</evidence>
<proteinExistence type="predicted"/>
<dbReference type="Proteomes" id="UP000092730">
    <property type="component" value="Chromosome 7"/>
</dbReference>
<keyword evidence="5" id="KW-1185">Reference proteome</keyword>
<reference evidence="4" key="2">
    <citation type="submission" date="2013-07" db="EMBL/GenBank/DDBJ databases">
        <authorList>
            <consortium name="The Broad Institute Genome Sequencing Platform"/>
            <person name="Cuomo C."/>
            <person name="Litvintseva A."/>
            <person name="Chen Y."/>
            <person name="Heitman J."/>
            <person name="Sun S."/>
            <person name="Springer D."/>
            <person name="Dromer F."/>
            <person name="Young S.K."/>
            <person name="Zeng Q."/>
            <person name="Gargeya S."/>
            <person name="Fitzgerald M."/>
            <person name="Abouelleil A."/>
            <person name="Alvarado L."/>
            <person name="Berlin A.M."/>
            <person name="Chapman S.B."/>
            <person name="Dewar J."/>
            <person name="Goldberg J."/>
            <person name="Griggs A."/>
            <person name="Gujja S."/>
            <person name="Hansen M."/>
            <person name="Howarth C."/>
            <person name="Imamovic A."/>
            <person name="Larimer J."/>
            <person name="McCowan C."/>
            <person name="Murphy C."/>
            <person name="Pearson M."/>
            <person name="Priest M."/>
            <person name="Roberts A."/>
            <person name="Saif S."/>
            <person name="Shea T."/>
            <person name="Sykes S."/>
            <person name="Wortman J."/>
            <person name="Nusbaum C."/>
            <person name="Birren B."/>
        </authorList>
    </citation>
    <scope>NUCLEOTIDE SEQUENCE</scope>
    <source>
        <strain evidence="4">CBS 10118</strain>
    </source>
</reference>
<dbReference type="RefSeq" id="XP_019043832.1">
    <property type="nucleotide sequence ID" value="XM_019193709.1"/>
</dbReference>
<dbReference type="Gene3D" id="3.40.50.10190">
    <property type="entry name" value="BRCT domain"/>
    <property type="match status" value="1"/>
</dbReference>
<evidence type="ECO:0000259" key="2">
    <source>
        <dbReference type="PROSITE" id="PS50172"/>
    </source>
</evidence>
<name>A0A1B9FVG8_9TREE</name>
<dbReference type="VEuPathDB" id="FungiDB:I302_07103"/>
<evidence type="ECO:0000256" key="1">
    <source>
        <dbReference type="SAM" id="MobiDB-lite"/>
    </source>
</evidence>
<accession>A0A1B9FVG8</accession>
<dbReference type="PROSITE" id="PS50172">
    <property type="entry name" value="BRCT"/>
    <property type="match status" value="1"/>
</dbReference>
<feature type="region of interest" description="Disordered" evidence="1">
    <location>
        <begin position="419"/>
        <end position="445"/>
    </location>
</feature>
<dbReference type="KEGG" id="kbi:30211502"/>
<dbReference type="AlphaFoldDB" id="A0A1B9FVG8"/>
<dbReference type="EMBL" id="CP144547">
    <property type="protein sequence ID" value="WVW86475.1"/>
    <property type="molecule type" value="Genomic_DNA"/>
</dbReference>
<feature type="region of interest" description="Disordered" evidence="1">
    <location>
        <begin position="263"/>
        <end position="284"/>
    </location>
</feature>
<dbReference type="GeneID" id="30211502"/>
<dbReference type="InterPro" id="IPR036420">
    <property type="entry name" value="BRCT_dom_sf"/>
</dbReference>
<evidence type="ECO:0000313" key="3">
    <source>
        <dbReference type="EMBL" id="OCF22762.1"/>
    </source>
</evidence>
<gene>
    <name evidence="3" type="ORF">I302_07103</name>
    <name evidence="4" type="ORF">I302_108523</name>
</gene>
<dbReference type="InterPro" id="IPR001357">
    <property type="entry name" value="BRCT_dom"/>
</dbReference>
<reference evidence="4" key="4">
    <citation type="submission" date="2024-02" db="EMBL/GenBank/DDBJ databases">
        <title>Comparative genomics of Cryptococcus and Kwoniella reveals pathogenesis evolution and contrasting modes of karyotype evolution via chromosome fusion or intercentromeric recombination.</title>
        <authorList>
            <person name="Coelho M.A."/>
            <person name="David-Palma M."/>
            <person name="Shea T."/>
            <person name="Bowers K."/>
            <person name="McGinley-Smith S."/>
            <person name="Mohammad A.W."/>
            <person name="Gnirke A."/>
            <person name="Yurkov A.M."/>
            <person name="Nowrousian M."/>
            <person name="Sun S."/>
            <person name="Cuomo C.A."/>
            <person name="Heitman J."/>
        </authorList>
    </citation>
    <scope>NUCLEOTIDE SEQUENCE</scope>
    <source>
        <strain evidence="4">CBS 10118</strain>
    </source>
</reference>
<reference evidence="3" key="1">
    <citation type="submission" date="2013-07" db="EMBL/GenBank/DDBJ databases">
        <title>The Genome Sequence of Cryptococcus bestiolae CBS10118.</title>
        <authorList>
            <consortium name="The Broad Institute Genome Sequencing Platform"/>
            <person name="Cuomo C."/>
            <person name="Litvintseva A."/>
            <person name="Chen Y."/>
            <person name="Heitman J."/>
            <person name="Sun S."/>
            <person name="Springer D."/>
            <person name="Dromer F."/>
            <person name="Young S.K."/>
            <person name="Zeng Q."/>
            <person name="Gargeya S."/>
            <person name="Fitzgerald M."/>
            <person name="Abouelleil A."/>
            <person name="Alvarado L."/>
            <person name="Berlin A.M."/>
            <person name="Chapman S.B."/>
            <person name="Dewar J."/>
            <person name="Goldberg J."/>
            <person name="Griggs A."/>
            <person name="Gujja S."/>
            <person name="Hansen M."/>
            <person name="Howarth C."/>
            <person name="Imamovic A."/>
            <person name="Larimer J."/>
            <person name="McCowan C."/>
            <person name="Murphy C."/>
            <person name="Pearson M."/>
            <person name="Priest M."/>
            <person name="Roberts A."/>
            <person name="Saif S."/>
            <person name="Shea T."/>
            <person name="Sykes S."/>
            <person name="Wortman J."/>
            <person name="Nusbaum C."/>
            <person name="Birren B."/>
        </authorList>
    </citation>
    <scope>NUCLEOTIDE SEQUENCE [LARGE SCALE GENOMIC DNA]</scope>
    <source>
        <strain evidence="3">CBS 10118</strain>
    </source>
</reference>
<protein>
    <recommendedName>
        <fullName evidence="2">BRCT domain-containing protein</fullName>
    </recommendedName>
</protein>
<dbReference type="SUPFAM" id="SSF52113">
    <property type="entry name" value="BRCT domain"/>
    <property type="match status" value="1"/>
</dbReference>
<dbReference type="OrthoDB" id="2597023at2759"/>